<proteinExistence type="predicted"/>
<dbReference type="RefSeq" id="WP_119955169.1">
    <property type="nucleotide sequence ID" value="NZ_QYUR01000003.1"/>
</dbReference>
<evidence type="ECO:0000313" key="3">
    <source>
        <dbReference type="EMBL" id="RJG11038.1"/>
    </source>
</evidence>
<feature type="region of interest" description="Disordered" evidence="1">
    <location>
        <begin position="41"/>
        <end position="73"/>
    </location>
</feature>
<evidence type="ECO:0000256" key="1">
    <source>
        <dbReference type="SAM" id="MobiDB-lite"/>
    </source>
</evidence>
<gene>
    <name evidence="3" type="ORF">D3879_15310</name>
</gene>
<feature type="compositionally biased region" description="Polar residues" evidence="1">
    <location>
        <begin position="54"/>
        <end position="73"/>
    </location>
</feature>
<feature type="chain" id="PRO_5018976351" description="Secreted protein" evidence="2">
    <location>
        <begin position="25"/>
        <end position="73"/>
    </location>
</feature>
<name>A0A418XF99_9PSED</name>
<evidence type="ECO:0000256" key="2">
    <source>
        <dbReference type="SAM" id="SignalP"/>
    </source>
</evidence>
<accession>A0A418XF99</accession>
<protein>
    <recommendedName>
        <fullName evidence="5">Secreted protein</fullName>
    </recommendedName>
</protein>
<keyword evidence="2" id="KW-0732">Signal</keyword>
<keyword evidence="4" id="KW-1185">Reference proteome</keyword>
<reference evidence="3 4" key="1">
    <citation type="submission" date="2018-09" db="EMBL/GenBank/DDBJ databases">
        <authorList>
            <person name="Zhu H."/>
        </authorList>
    </citation>
    <scope>NUCLEOTIDE SEQUENCE [LARGE SCALE GENOMIC DNA]</scope>
    <source>
        <strain evidence="3 4">K1S02-6</strain>
    </source>
</reference>
<comment type="caution">
    <text evidence="3">The sequence shown here is derived from an EMBL/GenBank/DDBJ whole genome shotgun (WGS) entry which is preliminary data.</text>
</comment>
<dbReference type="AlphaFoldDB" id="A0A418XF99"/>
<evidence type="ECO:0008006" key="5">
    <source>
        <dbReference type="Google" id="ProtNLM"/>
    </source>
</evidence>
<dbReference type="Proteomes" id="UP000284021">
    <property type="component" value="Unassembled WGS sequence"/>
</dbReference>
<dbReference type="EMBL" id="QYUR01000003">
    <property type="protein sequence ID" value="RJG11038.1"/>
    <property type="molecule type" value="Genomic_DNA"/>
</dbReference>
<sequence>MKRSPLVAATFSAFSLLFAQPSLAEESSTFVARNVALQQHAQNAAHEQAIAKQTAPSESEQAKTSSAESAQDS</sequence>
<feature type="compositionally biased region" description="Low complexity" evidence="1">
    <location>
        <begin position="41"/>
        <end position="51"/>
    </location>
</feature>
<evidence type="ECO:0000313" key="4">
    <source>
        <dbReference type="Proteomes" id="UP000284021"/>
    </source>
</evidence>
<feature type="signal peptide" evidence="2">
    <location>
        <begin position="1"/>
        <end position="24"/>
    </location>
</feature>
<organism evidence="3 4">
    <name type="scientific">Pseudomonas cavernicola</name>
    <dbReference type="NCBI Taxonomy" id="2320866"/>
    <lineage>
        <taxon>Bacteria</taxon>
        <taxon>Pseudomonadati</taxon>
        <taxon>Pseudomonadota</taxon>
        <taxon>Gammaproteobacteria</taxon>
        <taxon>Pseudomonadales</taxon>
        <taxon>Pseudomonadaceae</taxon>
        <taxon>Pseudomonas</taxon>
    </lineage>
</organism>